<dbReference type="EMBL" id="BSTI01000005">
    <property type="protein sequence ID" value="GLY66194.1"/>
    <property type="molecule type" value="Genomic_DNA"/>
</dbReference>
<gene>
    <name evidence="2" type="ORF">Atai01_28130</name>
</gene>
<dbReference type="AlphaFoldDB" id="A0A9W6QZ33"/>
<evidence type="ECO:0000313" key="3">
    <source>
        <dbReference type="Proteomes" id="UP001165136"/>
    </source>
</evidence>
<keyword evidence="3" id="KW-1185">Reference proteome</keyword>
<dbReference type="InterPro" id="IPR006764">
    <property type="entry name" value="SAM_dep_MeTrfase_SAV2177_type"/>
</dbReference>
<sequence length="85" mass="9273">MMLWTPTDDPPARTRPTPAYRNASQPVVFRTKAEVSAFFGDFDLVAPGVVWVSQGHPGYRGSDNESDANPARSKMLAGVARKPAR</sequence>
<evidence type="ECO:0000256" key="1">
    <source>
        <dbReference type="SAM" id="MobiDB-lite"/>
    </source>
</evidence>
<evidence type="ECO:0000313" key="2">
    <source>
        <dbReference type="EMBL" id="GLY66194.1"/>
    </source>
</evidence>
<proteinExistence type="predicted"/>
<dbReference type="Gene3D" id="3.40.50.150">
    <property type="entry name" value="Vaccinia Virus protein VP39"/>
    <property type="match status" value="1"/>
</dbReference>
<comment type="caution">
    <text evidence="2">The sequence shown here is derived from an EMBL/GenBank/DDBJ whole genome shotgun (WGS) entry which is preliminary data.</text>
</comment>
<dbReference type="Proteomes" id="UP001165136">
    <property type="component" value="Unassembled WGS sequence"/>
</dbReference>
<accession>A0A9W6QZ33</accession>
<organism evidence="2 3">
    <name type="scientific">Amycolatopsis taiwanensis</name>
    <dbReference type="NCBI Taxonomy" id="342230"/>
    <lineage>
        <taxon>Bacteria</taxon>
        <taxon>Bacillati</taxon>
        <taxon>Actinomycetota</taxon>
        <taxon>Actinomycetes</taxon>
        <taxon>Pseudonocardiales</taxon>
        <taxon>Pseudonocardiaceae</taxon>
        <taxon>Amycolatopsis</taxon>
    </lineage>
</organism>
<name>A0A9W6QZ33_9PSEU</name>
<dbReference type="Pfam" id="PF04672">
    <property type="entry name" value="Methyltransf_19"/>
    <property type="match status" value="1"/>
</dbReference>
<feature type="region of interest" description="Disordered" evidence="1">
    <location>
        <begin position="60"/>
        <end position="85"/>
    </location>
</feature>
<protein>
    <submittedName>
        <fullName evidence="2">Uncharacterized protein</fullName>
    </submittedName>
</protein>
<reference evidence="2" key="1">
    <citation type="submission" date="2023-03" db="EMBL/GenBank/DDBJ databases">
        <title>Amycolatopsis taiwanensis NBRC 103393.</title>
        <authorList>
            <person name="Ichikawa N."/>
            <person name="Sato H."/>
            <person name="Tonouchi N."/>
        </authorList>
    </citation>
    <scope>NUCLEOTIDE SEQUENCE</scope>
    <source>
        <strain evidence="2">NBRC 103393</strain>
    </source>
</reference>
<dbReference type="InterPro" id="IPR029063">
    <property type="entry name" value="SAM-dependent_MTases_sf"/>
</dbReference>